<evidence type="ECO:0000313" key="7">
    <source>
        <dbReference type="EMBL" id="CRY82939.1"/>
    </source>
</evidence>
<dbReference type="InterPro" id="IPR003439">
    <property type="entry name" value="ABC_transporter-like_ATP-bd"/>
</dbReference>
<dbReference type="SUPFAM" id="SSF52540">
    <property type="entry name" value="P-loop containing nucleoside triphosphate hydrolases"/>
    <property type="match status" value="1"/>
</dbReference>
<dbReference type="AlphaFoldDB" id="A0A0H5P6I1"/>
<proteinExistence type="inferred from homology"/>
<dbReference type="GO" id="GO:0016887">
    <property type="term" value="F:ATP hydrolysis activity"/>
    <property type="evidence" value="ECO:0007669"/>
    <property type="project" value="InterPro"/>
</dbReference>
<protein>
    <submittedName>
        <fullName evidence="7">Sulfate/thiosulfate import ATP-binding protein CysA</fullName>
        <ecNumber evidence="7">3.6.3.25</ecNumber>
    </submittedName>
</protein>
<keyword evidence="3" id="KW-0547">Nucleotide-binding</keyword>
<keyword evidence="7" id="KW-0378">Hydrolase</keyword>
<evidence type="ECO:0000313" key="8">
    <source>
        <dbReference type="Proteomes" id="UP000057820"/>
    </source>
</evidence>
<dbReference type="SMART" id="SM00382">
    <property type="entry name" value="AAA"/>
    <property type="match status" value="1"/>
</dbReference>
<dbReference type="GO" id="GO:0005524">
    <property type="term" value="F:ATP binding"/>
    <property type="evidence" value="ECO:0007669"/>
    <property type="project" value="UniProtKB-KW"/>
</dbReference>
<dbReference type="PANTHER" id="PTHR43335:SF4">
    <property type="entry name" value="ABC TRANSPORTER, ATP-BINDING PROTEIN"/>
    <property type="match status" value="1"/>
</dbReference>
<dbReference type="EMBL" id="LN868939">
    <property type="protein sequence ID" value="CRY82939.1"/>
    <property type="molecule type" value="Genomic_DNA"/>
</dbReference>
<geneLocation type="plasmid" evidence="7">
    <name>2</name>
</geneLocation>
<feature type="compositionally biased region" description="Pro residues" evidence="5">
    <location>
        <begin position="293"/>
        <end position="314"/>
    </location>
</feature>
<evidence type="ECO:0000256" key="1">
    <source>
        <dbReference type="ARBA" id="ARBA00005417"/>
    </source>
</evidence>
<dbReference type="KEGG" id="nfr:ERS450000_05235"/>
<dbReference type="Pfam" id="PF00005">
    <property type="entry name" value="ABC_tran"/>
    <property type="match status" value="1"/>
</dbReference>
<comment type="similarity">
    <text evidence="1">Belongs to the ABC transporter superfamily.</text>
</comment>
<evidence type="ECO:0000256" key="2">
    <source>
        <dbReference type="ARBA" id="ARBA00022448"/>
    </source>
</evidence>
<evidence type="ECO:0000256" key="4">
    <source>
        <dbReference type="ARBA" id="ARBA00022840"/>
    </source>
</evidence>
<gene>
    <name evidence="7" type="primary">cysA_4</name>
    <name evidence="7" type="ORF">ERS450000_05235</name>
</gene>
<keyword evidence="2" id="KW-0813">Transport</keyword>
<evidence type="ECO:0000259" key="6">
    <source>
        <dbReference type="PROSITE" id="PS50893"/>
    </source>
</evidence>
<dbReference type="Proteomes" id="UP000057820">
    <property type="component" value="Plasmid 2"/>
</dbReference>
<dbReference type="RefSeq" id="WP_060594536.1">
    <property type="nucleotide sequence ID" value="NZ_CP031418.1"/>
</dbReference>
<organism evidence="7 8">
    <name type="scientific">Nocardia farcinica</name>
    <dbReference type="NCBI Taxonomy" id="37329"/>
    <lineage>
        <taxon>Bacteria</taxon>
        <taxon>Bacillati</taxon>
        <taxon>Actinomycetota</taxon>
        <taxon>Actinomycetes</taxon>
        <taxon>Mycobacteriales</taxon>
        <taxon>Nocardiaceae</taxon>
        <taxon>Nocardia</taxon>
    </lineage>
</organism>
<evidence type="ECO:0000256" key="3">
    <source>
        <dbReference type="ARBA" id="ARBA00022741"/>
    </source>
</evidence>
<dbReference type="EC" id="3.6.3.25" evidence="7"/>
<feature type="domain" description="ABC transporter" evidence="6">
    <location>
        <begin position="8"/>
        <end position="224"/>
    </location>
</feature>
<reference evidence="8" key="1">
    <citation type="submission" date="2015-03" db="EMBL/GenBank/DDBJ databases">
        <authorList>
            <consortium name="Pathogen Informatics"/>
        </authorList>
    </citation>
    <scope>NUCLEOTIDE SEQUENCE [LARGE SCALE GENOMIC DNA]</scope>
    <source>
        <strain evidence="8">NCTC11134</strain>
        <plasmid evidence="8">2</plasmid>
    </source>
</reference>
<dbReference type="PROSITE" id="PS50893">
    <property type="entry name" value="ABC_TRANSPORTER_2"/>
    <property type="match status" value="1"/>
</dbReference>
<dbReference type="PANTHER" id="PTHR43335">
    <property type="entry name" value="ABC TRANSPORTER, ATP-BINDING PROTEIN"/>
    <property type="match status" value="1"/>
</dbReference>
<sequence>MTAKPPAITVRALAKRYESGIGVEDVSFTVAPGTVTALVGPAGSGKTTVLRVLLGLVEPTGGTATVHGAGSVGAVLTPRGLHPGRAAREHLAVYAAAAGVGRDRVADVLETVGLSDVARVRAGDLSPGRQTRLALATALLTDPRVLLLDDPTDGLDHTERGWLHDFLRRHARRGGSAVVTGASLAAVVSTADQLVVLSEGSPVYQGTPAALRRSNPDRLVVAAGVPVALATALAARGHTDAVIRPDGRLAVAEATEAQIRDAARAAGVRIDSIVADPIHPDRVLASLTRPRVRPPAPSTFVPPPPQPTPYGIPR</sequence>
<keyword evidence="4 7" id="KW-0067">ATP-binding</keyword>
<dbReference type="InterPro" id="IPR003593">
    <property type="entry name" value="AAA+_ATPase"/>
</dbReference>
<accession>A0A0H5P6I1</accession>
<dbReference type="Gene3D" id="3.40.50.300">
    <property type="entry name" value="P-loop containing nucleotide triphosphate hydrolases"/>
    <property type="match status" value="1"/>
</dbReference>
<feature type="region of interest" description="Disordered" evidence="5">
    <location>
        <begin position="289"/>
        <end position="314"/>
    </location>
</feature>
<evidence type="ECO:0000256" key="5">
    <source>
        <dbReference type="SAM" id="MobiDB-lite"/>
    </source>
</evidence>
<dbReference type="InterPro" id="IPR027417">
    <property type="entry name" value="P-loop_NTPase"/>
</dbReference>
<keyword evidence="7" id="KW-0614">Plasmid</keyword>
<name>A0A0H5P6I1_NOCFR</name>